<proteinExistence type="predicted"/>
<dbReference type="PANTHER" id="PTHR37809:SF1">
    <property type="entry name" value="RIBOSOMAL PROTEIN S12 METHYLTHIOTRANSFERASE ACCESSORY FACTOR YCAO"/>
    <property type="match status" value="1"/>
</dbReference>
<organism evidence="2 3">
    <name type="scientific">Flavobacterium psychrophilum</name>
    <dbReference type="NCBI Taxonomy" id="96345"/>
    <lineage>
        <taxon>Bacteria</taxon>
        <taxon>Pseudomonadati</taxon>
        <taxon>Bacteroidota</taxon>
        <taxon>Flavobacteriia</taxon>
        <taxon>Flavobacteriales</taxon>
        <taxon>Flavobacteriaceae</taxon>
        <taxon>Flavobacterium</taxon>
    </lineage>
</organism>
<feature type="domain" description="YcaO" evidence="1">
    <location>
        <begin position="67"/>
        <end position="469"/>
    </location>
</feature>
<sequence length="469" mass="54177">MKYYSMNLQSKRPYKEALPKNTILKIKNILKEIDILTIETLWGNPFDEIYSVRIEAITEDGEFGQNGKGRNQLFCLASAYAEYMERIQNLLLTGTSGFNRVLMESNFKEVGIYYYPDEKEITKEDFLKLPNEILSDFFSTNDITIFKEVIDCFFDTVEKNNHSGIYSMPFYSLKRKEVVNIPHNLLFSITGSNGMASGNTLSEATFQAMCEIYERNAASIIYSERLTPPTIERIYLSNYPEELNIIDEIDRNGYEVIVKDFSCNRNLPVVGLIIVDKKSGKYKLNIGSDTDFQVALSRTLTEIFQGLKDGKDIQNTLLPKPNEENSPFLYNQDSESVFERERNLVNFMKNGSGIFPETLFYNNSSYEFNPNTFNPKKSYEEEVKELLVLAKNLNYDVYIRDVSFLGFPTVYIYISGVSLLGRKFNLNDSGLINEKTEIQNELENLLYPFSEFINDKTKLKRAIENIEIF</sequence>
<dbReference type="AlphaFoldDB" id="A0A7U2NGS8"/>
<name>A0A7U2NGS8_FLAPS</name>
<dbReference type="Gene3D" id="3.30.1330.230">
    <property type="match status" value="1"/>
</dbReference>
<dbReference type="NCBIfam" id="TIGR00702">
    <property type="entry name" value="YcaO-type kinase domain"/>
    <property type="match status" value="1"/>
</dbReference>
<evidence type="ECO:0000313" key="2">
    <source>
        <dbReference type="EMBL" id="QRE04794.1"/>
    </source>
</evidence>
<dbReference type="Proteomes" id="UP000596329">
    <property type="component" value="Chromosome"/>
</dbReference>
<protein>
    <submittedName>
        <fullName evidence="2">YcaO-like family protein</fullName>
    </submittedName>
</protein>
<dbReference type="PANTHER" id="PTHR37809">
    <property type="entry name" value="RIBOSOMAL PROTEIN S12 METHYLTHIOTRANSFERASE ACCESSORY FACTOR YCAO"/>
    <property type="match status" value="1"/>
</dbReference>
<gene>
    <name evidence="2" type="ORF">H0H26_04170</name>
</gene>
<dbReference type="PROSITE" id="PS51664">
    <property type="entry name" value="YCAO"/>
    <property type="match status" value="1"/>
</dbReference>
<dbReference type="EMBL" id="CP059075">
    <property type="protein sequence ID" value="QRE04794.1"/>
    <property type="molecule type" value="Genomic_DNA"/>
</dbReference>
<reference evidence="2 3" key="1">
    <citation type="submission" date="2020-07" db="EMBL/GenBank/DDBJ databases">
        <title>Genomic characterization of Flavobacterium psychrophilum strains.</title>
        <authorList>
            <person name="Castillo D."/>
            <person name="Jorgensen J."/>
            <person name="Middelboe M."/>
        </authorList>
    </citation>
    <scope>NUCLEOTIDE SEQUENCE [LARGE SCALE GENOMIC DNA]</scope>
    <source>
        <strain evidence="2 3">FPS-R7</strain>
    </source>
</reference>
<accession>A0A7U2NGS8</accession>
<dbReference type="RefSeq" id="WP_203096180.1">
    <property type="nucleotide sequence ID" value="NZ_CP059075.1"/>
</dbReference>
<dbReference type="InterPro" id="IPR003776">
    <property type="entry name" value="YcaO-like_dom"/>
</dbReference>
<evidence type="ECO:0000313" key="3">
    <source>
        <dbReference type="Proteomes" id="UP000596329"/>
    </source>
</evidence>
<evidence type="ECO:0000259" key="1">
    <source>
        <dbReference type="PROSITE" id="PS51664"/>
    </source>
</evidence>
<dbReference type="Pfam" id="PF02624">
    <property type="entry name" value="YcaO"/>
    <property type="match status" value="1"/>
</dbReference>